<feature type="non-terminal residue" evidence="6">
    <location>
        <position position="242"/>
    </location>
</feature>
<evidence type="ECO:0000256" key="4">
    <source>
        <dbReference type="PROSITE-ProRule" id="PRU00175"/>
    </source>
</evidence>
<keyword evidence="3" id="KW-0862">Zinc</keyword>
<dbReference type="PANTHER" id="PTHR10315:SF111">
    <property type="entry name" value="E3 UBIQUITIN-PROTEIN LIGASE DIS1"/>
    <property type="match status" value="1"/>
</dbReference>
<organism evidence="6">
    <name type="scientific">Tanacetum cinerariifolium</name>
    <name type="common">Dalmatian daisy</name>
    <name type="synonym">Chrysanthemum cinerariifolium</name>
    <dbReference type="NCBI Taxonomy" id="118510"/>
    <lineage>
        <taxon>Eukaryota</taxon>
        <taxon>Viridiplantae</taxon>
        <taxon>Streptophyta</taxon>
        <taxon>Embryophyta</taxon>
        <taxon>Tracheophyta</taxon>
        <taxon>Spermatophyta</taxon>
        <taxon>Magnoliopsida</taxon>
        <taxon>eudicotyledons</taxon>
        <taxon>Gunneridae</taxon>
        <taxon>Pentapetalae</taxon>
        <taxon>asterids</taxon>
        <taxon>campanulids</taxon>
        <taxon>Asterales</taxon>
        <taxon>Asteraceae</taxon>
        <taxon>Asteroideae</taxon>
        <taxon>Anthemideae</taxon>
        <taxon>Anthemidinae</taxon>
        <taxon>Tanacetum</taxon>
    </lineage>
</organism>
<dbReference type="PROSITE" id="PS50089">
    <property type="entry name" value="ZF_RING_2"/>
    <property type="match status" value="1"/>
</dbReference>
<sequence length="242" mass="26965">MLFDEIITLFSTQLEDHVIKQQQRYLIPTAEAVNALWILQFQSCGFLPFLPLDENLPSSTSLVDLSHLLHARLRRVKSVAHILKCAAYFAYVGANIINAARKCGALLNKTGALVKTMSAIVYYDDMRESPEVIDPPQIEDAMDKEHVHDPAQNATKPNQLATSSVRDLLECPVCLNAMYPPIHQCSNGHTLCSGCKPRVHNRCPTCRHELGNIRCLALEKVAASLELPCKYQSYNCPYAGSE</sequence>
<accession>A0A699IL43</accession>
<keyword evidence="1" id="KW-0479">Metal-binding</keyword>
<dbReference type="InterPro" id="IPR001841">
    <property type="entry name" value="Znf_RING"/>
</dbReference>
<dbReference type="GO" id="GO:0061630">
    <property type="term" value="F:ubiquitin protein ligase activity"/>
    <property type="evidence" value="ECO:0007669"/>
    <property type="project" value="TreeGrafter"/>
</dbReference>
<gene>
    <name evidence="6" type="ORF">Tci_537778</name>
</gene>
<proteinExistence type="predicted"/>
<dbReference type="InterPro" id="IPR013083">
    <property type="entry name" value="Znf_RING/FYVE/PHD"/>
</dbReference>
<dbReference type="InterPro" id="IPR052088">
    <property type="entry name" value="E3_ubiquitin-ligase_SINA"/>
</dbReference>
<dbReference type="Gene3D" id="3.30.40.10">
    <property type="entry name" value="Zinc/RING finger domain, C3HC4 (zinc finger)"/>
    <property type="match status" value="1"/>
</dbReference>
<dbReference type="CDD" id="cd16571">
    <property type="entry name" value="RING-HC_SIAHs"/>
    <property type="match status" value="1"/>
</dbReference>
<dbReference type="FunFam" id="3.30.40.10:FF:000311">
    <property type="entry name" value="E3 ubiquitin-protein ligase SINAT5-like"/>
    <property type="match status" value="1"/>
</dbReference>
<keyword evidence="2 4" id="KW-0863">Zinc-finger</keyword>
<dbReference type="PANTHER" id="PTHR10315">
    <property type="entry name" value="E3 UBIQUITIN PROTEIN LIGASE SIAH"/>
    <property type="match status" value="1"/>
</dbReference>
<evidence type="ECO:0000259" key="5">
    <source>
        <dbReference type="PROSITE" id="PS50089"/>
    </source>
</evidence>
<dbReference type="GO" id="GO:0008270">
    <property type="term" value="F:zinc ion binding"/>
    <property type="evidence" value="ECO:0007669"/>
    <property type="project" value="UniProtKB-KW"/>
</dbReference>
<dbReference type="AlphaFoldDB" id="A0A699IL43"/>
<dbReference type="GO" id="GO:0005737">
    <property type="term" value="C:cytoplasm"/>
    <property type="evidence" value="ECO:0007669"/>
    <property type="project" value="TreeGrafter"/>
</dbReference>
<evidence type="ECO:0000256" key="3">
    <source>
        <dbReference type="ARBA" id="ARBA00022833"/>
    </source>
</evidence>
<evidence type="ECO:0000256" key="2">
    <source>
        <dbReference type="ARBA" id="ARBA00022771"/>
    </source>
</evidence>
<dbReference type="EMBL" id="BKCJ010306345">
    <property type="protein sequence ID" value="GEZ65805.1"/>
    <property type="molecule type" value="Genomic_DNA"/>
</dbReference>
<name>A0A699IL43_TANCI</name>
<reference evidence="6" key="1">
    <citation type="journal article" date="2019" name="Sci. Rep.">
        <title>Draft genome of Tanacetum cinerariifolium, the natural source of mosquito coil.</title>
        <authorList>
            <person name="Yamashiro T."/>
            <person name="Shiraishi A."/>
            <person name="Satake H."/>
            <person name="Nakayama K."/>
        </authorList>
    </citation>
    <scope>NUCLEOTIDE SEQUENCE</scope>
</reference>
<dbReference type="Pfam" id="PF21362">
    <property type="entry name" value="Sina_RING"/>
    <property type="match status" value="1"/>
</dbReference>
<comment type="caution">
    <text evidence="6">The sequence shown here is derived from an EMBL/GenBank/DDBJ whole genome shotgun (WGS) entry which is preliminary data.</text>
</comment>
<feature type="domain" description="RING-type" evidence="5">
    <location>
        <begin position="171"/>
        <end position="207"/>
    </location>
</feature>
<evidence type="ECO:0000256" key="1">
    <source>
        <dbReference type="ARBA" id="ARBA00022723"/>
    </source>
</evidence>
<dbReference type="SUPFAM" id="SSF57850">
    <property type="entry name" value="RING/U-box"/>
    <property type="match status" value="1"/>
</dbReference>
<evidence type="ECO:0000313" key="6">
    <source>
        <dbReference type="EMBL" id="GEZ65805.1"/>
    </source>
</evidence>
<dbReference type="InterPro" id="IPR049548">
    <property type="entry name" value="Sina-like_RING"/>
</dbReference>
<protein>
    <submittedName>
        <fullName evidence="6">E3 ubiquitin-protein ligase DIS1-like isoform X2</fullName>
    </submittedName>
</protein>